<evidence type="ECO:0000313" key="2">
    <source>
        <dbReference type="Proteomes" id="UP001371456"/>
    </source>
</evidence>
<dbReference type="EMBL" id="JBANQN010000003">
    <property type="protein sequence ID" value="KAK6793929.1"/>
    <property type="molecule type" value="Genomic_DNA"/>
</dbReference>
<proteinExistence type="predicted"/>
<evidence type="ECO:0000313" key="1">
    <source>
        <dbReference type="EMBL" id="KAK6793929.1"/>
    </source>
</evidence>
<dbReference type="AlphaFoldDB" id="A0AAN8YHN1"/>
<dbReference type="Proteomes" id="UP001371456">
    <property type="component" value="Unassembled WGS sequence"/>
</dbReference>
<comment type="caution">
    <text evidence="1">The sequence shown here is derived from an EMBL/GenBank/DDBJ whole genome shotgun (WGS) entry which is preliminary data.</text>
</comment>
<gene>
    <name evidence="1" type="ORF">RDI58_007382</name>
</gene>
<name>A0AAN8YHN1_SOLBU</name>
<reference evidence="1 2" key="1">
    <citation type="submission" date="2024-02" db="EMBL/GenBank/DDBJ databases">
        <title>de novo genome assembly of Solanum bulbocastanum strain 11H21.</title>
        <authorList>
            <person name="Hosaka A.J."/>
        </authorList>
    </citation>
    <scope>NUCLEOTIDE SEQUENCE [LARGE SCALE GENOMIC DNA]</scope>
    <source>
        <tissue evidence="1">Young leaves</tissue>
    </source>
</reference>
<protein>
    <submittedName>
        <fullName evidence="1">Uncharacterized protein</fullName>
    </submittedName>
</protein>
<sequence length="45" mass="5208">MHLEESRIHFSRINGCQVALNSDANISDDIRNYLESQGLFEPQRC</sequence>
<accession>A0AAN8YHN1</accession>
<organism evidence="1 2">
    <name type="scientific">Solanum bulbocastanum</name>
    <name type="common">Wild potato</name>
    <dbReference type="NCBI Taxonomy" id="147425"/>
    <lineage>
        <taxon>Eukaryota</taxon>
        <taxon>Viridiplantae</taxon>
        <taxon>Streptophyta</taxon>
        <taxon>Embryophyta</taxon>
        <taxon>Tracheophyta</taxon>
        <taxon>Spermatophyta</taxon>
        <taxon>Magnoliopsida</taxon>
        <taxon>eudicotyledons</taxon>
        <taxon>Gunneridae</taxon>
        <taxon>Pentapetalae</taxon>
        <taxon>asterids</taxon>
        <taxon>lamiids</taxon>
        <taxon>Solanales</taxon>
        <taxon>Solanaceae</taxon>
        <taxon>Solanoideae</taxon>
        <taxon>Solaneae</taxon>
        <taxon>Solanum</taxon>
    </lineage>
</organism>
<keyword evidence="2" id="KW-1185">Reference proteome</keyword>